<reference evidence="2 3" key="1">
    <citation type="submission" date="2024-09" db="EMBL/GenBank/DDBJ databases">
        <authorList>
            <person name="Sun Q."/>
            <person name="Mori K."/>
        </authorList>
    </citation>
    <scope>NUCLEOTIDE SEQUENCE [LARGE SCALE GENOMIC DNA]</scope>
    <source>
        <strain evidence="2 3">CCM 7224</strain>
    </source>
</reference>
<keyword evidence="3" id="KW-1185">Reference proteome</keyword>
<sequence length="569" mass="62863">MNRLRLNVAGYSLVTTMLVITIFFLLGLTTLTVAIQQARLTTVRVENVESFHEAKTALNEASAELKAELSDEQFLVSHGIFTPSQWDAFLGINEDAPGPDTMAGKLKARYGVNMEDVSYRLYNIPTNSVFLRALDLSKPFTDGHHERTVKRRIFLTNAPSFLKYALGSKETLVLNGGVYVEQGNVYAGRSAYISNAANYVKKGGELTVGPIDAGLPASTNDSIWHIHDKLLFSCTQTSSCWKAGNGAFQMEDGLFDEGWPANAVRPLIQQETDDFIDIDFDRTLKDKLLQAAGLSPLSPETQQSYIERIENDRQPPLDLARELYQEGKLARVETNAETPYEQSINQMPKDKPLWLDAEGEEITLYRDIDVQQNGQNQWLIVNGDLHIEGPMKSTATVRGNLIVFGDLMLTGNLALNASIYVTGKTAIYNSHIDGTDGKGLVLLSKGTLDIARINEFQNPSESPNLKGYFYTDSSATIYAVGSYLYIEGGLFARGNGTLAPDADRSGLVINAFRGRIEPKDGEPGNFIPSSDMQKSRLIIKYNPRVLVEQGTGLPFVNRISLVADRLEVK</sequence>
<proteinExistence type="predicted"/>
<evidence type="ECO:0000313" key="2">
    <source>
        <dbReference type="EMBL" id="MFC0297017.1"/>
    </source>
</evidence>
<evidence type="ECO:0000313" key="3">
    <source>
        <dbReference type="Proteomes" id="UP001589785"/>
    </source>
</evidence>
<name>A0ABV6GTQ2_9BACL</name>
<gene>
    <name evidence="2" type="ORF">ACFFHQ_05975</name>
</gene>
<dbReference type="EMBL" id="JBHLVN010000027">
    <property type="protein sequence ID" value="MFC0297017.1"/>
    <property type="molecule type" value="Genomic_DNA"/>
</dbReference>
<feature type="transmembrane region" description="Helical" evidence="1">
    <location>
        <begin position="12"/>
        <end position="35"/>
    </location>
</feature>
<dbReference type="Proteomes" id="UP001589785">
    <property type="component" value="Unassembled WGS sequence"/>
</dbReference>
<keyword evidence="1" id="KW-0472">Membrane</keyword>
<protein>
    <submittedName>
        <fullName evidence="2">Uncharacterized protein</fullName>
    </submittedName>
</protein>
<comment type="caution">
    <text evidence="2">The sequence shown here is derived from an EMBL/GenBank/DDBJ whole genome shotgun (WGS) entry which is preliminary data.</text>
</comment>
<accession>A0ABV6GTQ2</accession>
<keyword evidence="1" id="KW-1133">Transmembrane helix</keyword>
<evidence type="ECO:0000256" key="1">
    <source>
        <dbReference type="SAM" id="Phobius"/>
    </source>
</evidence>
<dbReference type="RefSeq" id="WP_066232070.1">
    <property type="nucleotide sequence ID" value="NZ_JBHLVN010000027.1"/>
</dbReference>
<keyword evidence="1" id="KW-0812">Transmembrane</keyword>
<organism evidence="2 3">
    <name type="scientific">Geobacillus jurassicus</name>
    <dbReference type="NCBI Taxonomy" id="235932"/>
    <lineage>
        <taxon>Bacteria</taxon>
        <taxon>Bacillati</taxon>
        <taxon>Bacillota</taxon>
        <taxon>Bacilli</taxon>
        <taxon>Bacillales</taxon>
        <taxon>Anoxybacillaceae</taxon>
        <taxon>Geobacillus</taxon>
    </lineage>
</organism>